<organism evidence="1 2">
    <name type="scientific">Neolewinella agarilytica</name>
    <dbReference type="NCBI Taxonomy" id="478744"/>
    <lineage>
        <taxon>Bacteria</taxon>
        <taxon>Pseudomonadati</taxon>
        <taxon>Bacteroidota</taxon>
        <taxon>Saprospiria</taxon>
        <taxon>Saprospirales</taxon>
        <taxon>Lewinellaceae</taxon>
        <taxon>Neolewinella</taxon>
    </lineage>
</organism>
<accession>A0A1H9N8G2</accession>
<proteinExistence type="predicted"/>
<dbReference type="InParanoid" id="A0A1H9N8G2"/>
<sequence>MTGFAIAYLILSLHLRSAPKCKKEQNTEA</sequence>
<dbReference type="EMBL" id="FOFB01000035">
    <property type="protein sequence ID" value="SER32330.1"/>
    <property type="molecule type" value="Genomic_DNA"/>
</dbReference>
<reference evidence="2" key="1">
    <citation type="submission" date="2016-10" db="EMBL/GenBank/DDBJ databases">
        <authorList>
            <person name="Varghese N."/>
            <person name="Submissions S."/>
        </authorList>
    </citation>
    <scope>NUCLEOTIDE SEQUENCE [LARGE SCALE GENOMIC DNA]</scope>
    <source>
        <strain evidence="2">DSM 24740</strain>
    </source>
</reference>
<protein>
    <submittedName>
        <fullName evidence="1">Uncharacterized protein</fullName>
    </submittedName>
</protein>
<keyword evidence="2" id="KW-1185">Reference proteome</keyword>
<dbReference type="AlphaFoldDB" id="A0A1H9N8G2"/>
<name>A0A1H9N8G2_9BACT</name>
<dbReference type="Proteomes" id="UP000199021">
    <property type="component" value="Unassembled WGS sequence"/>
</dbReference>
<gene>
    <name evidence="1" type="ORF">SAMN05444359_1352</name>
</gene>
<evidence type="ECO:0000313" key="1">
    <source>
        <dbReference type="EMBL" id="SER32330.1"/>
    </source>
</evidence>
<evidence type="ECO:0000313" key="2">
    <source>
        <dbReference type="Proteomes" id="UP000199021"/>
    </source>
</evidence>